<accession>A0A3M8DHL8</accession>
<proteinExistence type="predicted"/>
<evidence type="ECO:0000313" key="2">
    <source>
        <dbReference type="Proteomes" id="UP000271031"/>
    </source>
</evidence>
<evidence type="ECO:0000313" key="1">
    <source>
        <dbReference type="EMBL" id="RNB87534.1"/>
    </source>
</evidence>
<reference evidence="1 2" key="1">
    <citation type="submission" date="2018-10" db="EMBL/GenBank/DDBJ databases">
        <title>Phylogenomics of Brevibacillus.</title>
        <authorList>
            <person name="Dunlap C."/>
        </authorList>
    </citation>
    <scope>NUCLEOTIDE SEQUENCE [LARGE SCALE GENOMIC DNA]</scope>
    <source>
        <strain evidence="1 2">JCM 15716</strain>
    </source>
</reference>
<dbReference type="InterPro" id="IPR011726">
    <property type="entry name" value="KdpF"/>
</dbReference>
<gene>
    <name evidence="1" type="ORF">EDM56_17425</name>
</gene>
<dbReference type="EMBL" id="RHHQ01000012">
    <property type="protein sequence ID" value="RNB87534.1"/>
    <property type="molecule type" value="Genomic_DNA"/>
</dbReference>
<protein>
    <submittedName>
        <fullName evidence="1">Potassium-transporting ATPase subunit F</fullName>
    </submittedName>
</protein>
<organism evidence="1 2">
    <name type="scientific">Brevibacillus fluminis</name>
    <dbReference type="NCBI Taxonomy" id="511487"/>
    <lineage>
        <taxon>Bacteria</taxon>
        <taxon>Bacillati</taxon>
        <taxon>Bacillota</taxon>
        <taxon>Bacilli</taxon>
        <taxon>Bacillales</taxon>
        <taxon>Paenibacillaceae</taxon>
        <taxon>Brevibacillus</taxon>
    </lineage>
</organism>
<dbReference type="Pfam" id="PF09604">
    <property type="entry name" value="Potass_KdpF"/>
    <property type="match status" value="1"/>
</dbReference>
<name>A0A3M8DHL8_9BACL</name>
<dbReference type="Proteomes" id="UP000271031">
    <property type="component" value="Unassembled WGS sequence"/>
</dbReference>
<dbReference type="RefSeq" id="WP_122919229.1">
    <property type="nucleotide sequence ID" value="NZ_CM125436.1"/>
</dbReference>
<dbReference type="AlphaFoldDB" id="A0A3M8DHL8"/>
<sequence length="25" mass="2805">MILLLLITAGVTGYLIHALVYPEKY</sequence>
<dbReference type="GO" id="GO:0008556">
    <property type="term" value="F:P-type potassium transmembrane transporter activity"/>
    <property type="evidence" value="ECO:0007669"/>
    <property type="project" value="InterPro"/>
</dbReference>
<dbReference type="GO" id="GO:0005886">
    <property type="term" value="C:plasma membrane"/>
    <property type="evidence" value="ECO:0007669"/>
    <property type="project" value="InterPro"/>
</dbReference>
<comment type="caution">
    <text evidence="1">The sequence shown here is derived from an EMBL/GenBank/DDBJ whole genome shotgun (WGS) entry which is preliminary data.</text>
</comment>
<keyword evidence="2" id="KW-1185">Reference proteome</keyword>